<dbReference type="Gene3D" id="1.20.1250.20">
    <property type="entry name" value="MFS general substrate transporter like domains"/>
    <property type="match status" value="1"/>
</dbReference>
<dbReference type="InterPro" id="IPR020846">
    <property type="entry name" value="MFS_dom"/>
</dbReference>
<dbReference type="STRING" id="1223523.H340_08263"/>
<dbReference type="PRINTS" id="PR01036">
    <property type="entry name" value="TCRTETB"/>
</dbReference>
<dbReference type="CDD" id="cd17321">
    <property type="entry name" value="MFS_MMR_MDR_like"/>
    <property type="match status" value="1"/>
</dbReference>
<evidence type="ECO:0000259" key="8">
    <source>
        <dbReference type="PROSITE" id="PS50850"/>
    </source>
</evidence>
<dbReference type="SUPFAM" id="SSF103473">
    <property type="entry name" value="MFS general substrate transporter"/>
    <property type="match status" value="1"/>
</dbReference>
<feature type="transmembrane region" description="Helical" evidence="7">
    <location>
        <begin position="338"/>
        <end position="364"/>
    </location>
</feature>
<dbReference type="InterPro" id="IPR011701">
    <property type="entry name" value="MFS"/>
</dbReference>
<feature type="transmembrane region" description="Helical" evidence="7">
    <location>
        <begin position="285"/>
        <end position="302"/>
    </location>
</feature>
<evidence type="ECO:0000256" key="3">
    <source>
        <dbReference type="ARBA" id="ARBA00022989"/>
    </source>
</evidence>
<evidence type="ECO:0000256" key="1">
    <source>
        <dbReference type="ARBA" id="ARBA00004651"/>
    </source>
</evidence>
<feature type="transmembrane region" description="Helical" evidence="7">
    <location>
        <begin position="59"/>
        <end position="78"/>
    </location>
</feature>
<feature type="transmembrane region" description="Helical" evidence="7">
    <location>
        <begin position="35"/>
        <end position="52"/>
    </location>
</feature>
<dbReference type="Gene3D" id="1.20.1720.10">
    <property type="entry name" value="Multidrug resistance protein D"/>
    <property type="match status" value="1"/>
</dbReference>
<accession>M3A7J7</accession>
<dbReference type="Proteomes" id="UP000011740">
    <property type="component" value="Unassembled WGS sequence"/>
</dbReference>
<feature type="compositionally biased region" description="Low complexity" evidence="6">
    <location>
        <begin position="507"/>
        <end position="518"/>
    </location>
</feature>
<dbReference type="GO" id="GO:0022857">
    <property type="term" value="F:transmembrane transporter activity"/>
    <property type="evidence" value="ECO:0007669"/>
    <property type="project" value="InterPro"/>
</dbReference>
<comment type="subcellular location">
    <subcellularLocation>
        <location evidence="1">Cell membrane</location>
        <topology evidence="1">Multi-pass membrane protein</topology>
    </subcellularLocation>
</comment>
<keyword evidence="2 7" id="KW-0812">Transmembrane</keyword>
<feature type="transmembrane region" description="Helical" evidence="7">
    <location>
        <begin position="84"/>
        <end position="105"/>
    </location>
</feature>
<feature type="region of interest" description="Disordered" evidence="6">
    <location>
        <begin position="507"/>
        <end position="539"/>
    </location>
</feature>
<evidence type="ECO:0000313" key="9">
    <source>
        <dbReference type="EMBL" id="EMF01124.1"/>
    </source>
</evidence>
<dbReference type="GO" id="GO:0046677">
    <property type="term" value="P:response to antibiotic"/>
    <property type="evidence" value="ECO:0007669"/>
    <property type="project" value="UniProtKB-KW"/>
</dbReference>
<evidence type="ECO:0000256" key="6">
    <source>
        <dbReference type="SAM" id="MobiDB-lite"/>
    </source>
</evidence>
<name>M3A7J7_STRM1</name>
<feature type="transmembrane region" description="Helical" evidence="7">
    <location>
        <begin position="483"/>
        <end position="501"/>
    </location>
</feature>
<evidence type="ECO:0000256" key="4">
    <source>
        <dbReference type="ARBA" id="ARBA00023136"/>
    </source>
</evidence>
<dbReference type="GO" id="GO:0005886">
    <property type="term" value="C:plasma membrane"/>
    <property type="evidence" value="ECO:0007669"/>
    <property type="project" value="UniProtKB-SubCell"/>
</dbReference>
<dbReference type="eggNOG" id="COG2814">
    <property type="taxonomic scope" value="Bacteria"/>
</dbReference>
<keyword evidence="4 7" id="KW-0472">Membrane</keyword>
<dbReference type="PATRIC" id="fig|1223523.3.peg.1693"/>
<dbReference type="PROSITE" id="PS50850">
    <property type="entry name" value="MFS"/>
    <property type="match status" value="1"/>
</dbReference>
<organism evidence="9 10">
    <name type="scientific">Streptomyces mobaraensis (strain ATCC 29032 / DSM 40847 / JCM 4168 / NBRC 13819 / NCIMB 11159 / IPCR 16-22)</name>
    <dbReference type="NCBI Taxonomy" id="1223523"/>
    <lineage>
        <taxon>Bacteria</taxon>
        <taxon>Bacillati</taxon>
        <taxon>Actinomycetota</taxon>
        <taxon>Actinomycetes</taxon>
        <taxon>Kitasatosporales</taxon>
        <taxon>Streptomycetaceae</taxon>
        <taxon>Streptomyces</taxon>
    </lineage>
</organism>
<proteinExistence type="predicted"/>
<feature type="domain" description="Major facilitator superfamily (MFS) profile" evidence="8">
    <location>
        <begin position="1"/>
        <end position="505"/>
    </location>
</feature>
<protein>
    <submittedName>
        <fullName evidence="9">Drug resistance transporter, EmrB/QacA subfamily protein</fullName>
    </submittedName>
</protein>
<feature type="transmembrane region" description="Helical" evidence="7">
    <location>
        <begin position="117"/>
        <end position="136"/>
    </location>
</feature>
<evidence type="ECO:0000256" key="2">
    <source>
        <dbReference type="ARBA" id="ARBA00022692"/>
    </source>
</evidence>
<feature type="transmembrane region" description="Helical" evidence="7">
    <location>
        <begin position="179"/>
        <end position="198"/>
    </location>
</feature>
<dbReference type="Pfam" id="PF07690">
    <property type="entry name" value="MFS_1"/>
    <property type="match status" value="1"/>
</dbReference>
<reference evidence="9 10" key="1">
    <citation type="journal article" date="2013" name="Genome Announc.">
        <title>Whole-Genome Shotgun Assembly and Analysis of the Genome of Streptomyces mobaraensis DSM 40847, a Strain for Industrial Production of Microbial Transglutaminase.</title>
        <authorList>
            <person name="Yang H."/>
            <person name="He T."/>
            <person name="Wu W."/>
            <person name="Zhu W."/>
            <person name="Lu B."/>
            <person name="Sun W."/>
        </authorList>
    </citation>
    <scope>NUCLEOTIDE SEQUENCE [LARGE SCALE GENOMIC DNA]</scope>
    <source>
        <strain evidence="9 10">DSM 40847</strain>
    </source>
</reference>
<feature type="transmembrane region" description="Helical" evidence="7">
    <location>
        <begin position="309"/>
        <end position="332"/>
    </location>
</feature>
<comment type="caution">
    <text evidence="9">The sequence shown here is derived from an EMBL/GenBank/DDBJ whole genome shotgun (WGS) entry which is preliminary data.</text>
</comment>
<keyword evidence="5" id="KW-0046">Antibiotic resistance</keyword>
<feature type="transmembrane region" description="Helical" evidence="7">
    <location>
        <begin position="385"/>
        <end position="402"/>
    </location>
</feature>
<keyword evidence="3 7" id="KW-1133">Transmembrane helix</keyword>
<dbReference type="EMBL" id="AORZ01000016">
    <property type="protein sequence ID" value="EMF01124.1"/>
    <property type="molecule type" value="Genomic_DNA"/>
</dbReference>
<evidence type="ECO:0000313" key="10">
    <source>
        <dbReference type="Proteomes" id="UP000011740"/>
    </source>
</evidence>
<gene>
    <name evidence="9" type="ORF">H340_08263</name>
</gene>
<feature type="transmembrane region" description="Helical" evidence="7">
    <location>
        <begin position="248"/>
        <end position="273"/>
    </location>
</feature>
<feature type="transmembrane region" description="Helical" evidence="7">
    <location>
        <begin position="142"/>
        <end position="167"/>
    </location>
</feature>
<dbReference type="PANTHER" id="PTHR42718:SF42">
    <property type="entry name" value="EXPORT PROTEIN"/>
    <property type="match status" value="1"/>
</dbReference>
<sequence length="539" mass="54314">MFIAVMDNTVLTVALASIQKDLDASNASLQWSMDAYTLTFAALLLTAGLLGDRYGRRKVLVAGLVFFALVSAAGAWSGSAGQLIGWRAAMGVGAAVVPGCTMAVITTAVPRHERAKAIGLWSAAAGVGIAAGPIIGGALLEHFWWGSALLVNVPFVLVAIGLIVFCVPENRGGNSTARIDLPGVLLSTAATGALVFGIIEGGERSTLADAVVWVPLVASVLLYAVLAKVERRAANPAVDLGLLRRPRFAAGSGALAIIFFTAMGASFVVVFYLQILRGYSPLDSGLLMLPLAVGSMISAGVSDGLVKRFGAASAIAVGAVLMSAGLGLIGLLGASTPIWRFGAAQFVGGLGFGLAFSAAMAATVAMVPEEKAGAGSALANTARHVGSALGIAVLGAVLGAVYRHKLGDTTDPLPASVRDQAGDSLGSTAGALREVTERAGELQGARDAASQAELKELLPAVRSARTILDRAADAFLDALQTTMWLTAGIGLLSAVVALVWLRGGTAAAADGPGDPAGPVRGGKPRASAGSAASEESPTG</sequence>
<dbReference type="PANTHER" id="PTHR42718">
    <property type="entry name" value="MAJOR FACILITATOR SUPERFAMILY MULTIDRUG TRANSPORTER MFSC"/>
    <property type="match status" value="1"/>
</dbReference>
<dbReference type="AlphaFoldDB" id="M3A7J7"/>
<feature type="compositionally biased region" description="Low complexity" evidence="6">
    <location>
        <begin position="526"/>
        <end position="539"/>
    </location>
</feature>
<feature type="transmembrane region" description="Helical" evidence="7">
    <location>
        <begin position="210"/>
        <end position="227"/>
    </location>
</feature>
<dbReference type="InterPro" id="IPR036259">
    <property type="entry name" value="MFS_trans_sf"/>
</dbReference>
<evidence type="ECO:0000256" key="5">
    <source>
        <dbReference type="ARBA" id="ARBA00023251"/>
    </source>
</evidence>
<evidence type="ECO:0000256" key="7">
    <source>
        <dbReference type="SAM" id="Phobius"/>
    </source>
</evidence>